<dbReference type="InterPro" id="IPR002213">
    <property type="entry name" value="UDP_glucos_trans"/>
</dbReference>
<dbReference type="CDD" id="cd03784">
    <property type="entry name" value="GT1_Gtf-like"/>
    <property type="match status" value="1"/>
</dbReference>
<sequence length="411" mass="43610">MRILLTVSNWRGNYYCTVPLAWALQAAGHEVRVACVPEQAGAVTEAGLVPVPVLHGPDVMLLERLTRYGEARAAGAQLPPHPLTGEPVDDPDAFDLDAAWSRVWDETLETMRRSGDAAVALARAWRPDLVLWDLMSEEGALAAEVTGVPAVFHPPGLFGTVEIVDGEDMSPGDPAGSFARHGLGSWGRDRIRYVVDPSPRSVALPMPGATRLSVRYLPYNGPGAMPPWVLDRPARPRVCVIWGNAATAMWGTRMPALRDAVDAAVAAGADVVLTAGDRQVDALGELPPQVRVLRNFPVHMLLATSDVVVHHGSANSLMPAAAAGVPQLSLAVSNDMELVSGRLAGTGAVLTLPARHAAPDEIHRALHALLHDPAHREAAHAVRDEMAGQPAPADLVGPLERLARTGELVTA</sequence>
<dbReference type="RefSeq" id="WP_091661638.1">
    <property type="nucleotide sequence ID" value="NZ_LT594323.1"/>
</dbReference>
<feature type="domain" description="Erythromycin biosynthesis protein CIII-like N-terminal" evidence="5">
    <location>
        <begin position="116"/>
        <end position="242"/>
    </location>
</feature>
<dbReference type="PANTHER" id="PTHR48050">
    <property type="entry name" value="STEROL 3-BETA-GLUCOSYLTRANSFERASE"/>
    <property type="match status" value="1"/>
</dbReference>
<dbReference type="Pfam" id="PF21036">
    <property type="entry name" value="EryCIII-like_N"/>
    <property type="match status" value="2"/>
</dbReference>
<organism evidence="6 7">
    <name type="scientific">Micromonospora auratinigra</name>
    <dbReference type="NCBI Taxonomy" id="261654"/>
    <lineage>
        <taxon>Bacteria</taxon>
        <taxon>Bacillati</taxon>
        <taxon>Actinomycetota</taxon>
        <taxon>Actinomycetes</taxon>
        <taxon>Micromonosporales</taxon>
        <taxon>Micromonosporaceae</taxon>
        <taxon>Micromonospora</taxon>
    </lineage>
</organism>
<keyword evidence="2" id="KW-0328">Glycosyltransferase</keyword>
<feature type="domain" description="Erythromycin biosynthesis protein CIII-like N-terminal" evidence="5">
    <location>
        <begin position="22"/>
        <end position="61"/>
    </location>
</feature>
<dbReference type="AlphaFoldDB" id="A0A1A8ZG36"/>
<dbReference type="PANTHER" id="PTHR48050:SF13">
    <property type="entry name" value="STEROL 3-BETA-GLUCOSYLTRANSFERASE UGT80A2"/>
    <property type="match status" value="1"/>
</dbReference>
<dbReference type="STRING" id="261654.GA0070611_2108"/>
<gene>
    <name evidence="6" type="ORF">GA0070611_2108</name>
</gene>
<dbReference type="Gene3D" id="3.40.50.2000">
    <property type="entry name" value="Glycogen Phosphorylase B"/>
    <property type="match status" value="2"/>
</dbReference>
<protein>
    <submittedName>
        <fullName evidence="6">UDP:flavonoid glycosyltransferase YjiC, YdhE family</fullName>
    </submittedName>
</protein>
<dbReference type="InterPro" id="IPR048284">
    <property type="entry name" value="EryCIII-like_N"/>
</dbReference>
<evidence type="ECO:0000256" key="3">
    <source>
        <dbReference type="ARBA" id="ARBA00022679"/>
    </source>
</evidence>
<feature type="domain" description="Erythromycin biosynthesis protein CIII-like C-terminal" evidence="4">
    <location>
        <begin position="261"/>
        <end position="401"/>
    </location>
</feature>
<dbReference type="PATRIC" id="fig|261654.4.peg.2145"/>
<proteinExistence type="inferred from homology"/>
<dbReference type="GO" id="GO:0008194">
    <property type="term" value="F:UDP-glycosyltransferase activity"/>
    <property type="evidence" value="ECO:0007669"/>
    <property type="project" value="InterPro"/>
</dbReference>
<evidence type="ECO:0000313" key="6">
    <source>
        <dbReference type="EMBL" id="SBT42838.1"/>
    </source>
</evidence>
<dbReference type="EMBL" id="LT594323">
    <property type="protein sequence ID" value="SBT42838.1"/>
    <property type="molecule type" value="Genomic_DNA"/>
</dbReference>
<keyword evidence="7" id="KW-1185">Reference proteome</keyword>
<dbReference type="InterPro" id="IPR050426">
    <property type="entry name" value="Glycosyltransferase_28"/>
</dbReference>
<reference evidence="7" key="1">
    <citation type="submission" date="2016-06" db="EMBL/GenBank/DDBJ databases">
        <authorList>
            <person name="Varghese N."/>
            <person name="Submissions Spin"/>
        </authorList>
    </citation>
    <scope>NUCLEOTIDE SEQUENCE [LARGE SCALE GENOMIC DNA]</scope>
    <source>
        <strain evidence="7">DSM 44815</strain>
    </source>
</reference>
<evidence type="ECO:0000256" key="2">
    <source>
        <dbReference type="ARBA" id="ARBA00022676"/>
    </source>
</evidence>
<dbReference type="SUPFAM" id="SSF53756">
    <property type="entry name" value="UDP-Glycosyltransferase/glycogen phosphorylase"/>
    <property type="match status" value="1"/>
</dbReference>
<dbReference type="OrthoDB" id="3863369at2"/>
<evidence type="ECO:0000313" key="7">
    <source>
        <dbReference type="Proteomes" id="UP000199385"/>
    </source>
</evidence>
<dbReference type="Pfam" id="PF06722">
    <property type="entry name" value="EryCIII-like_C"/>
    <property type="match status" value="1"/>
</dbReference>
<accession>A0A1A8ZG36</accession>
<evidence type="ECO:0000259" key="4">
    <source>
        <dbReference type="Pfam" id="PF06722"/>
    </source>
</evidence>
<dbReference type="InterPro" id="IPR010610">
    <property type="entry name" value="EryCIII-like_C"/>
</dbReference>
<dbReference type="GO" id="GO:0017000">
    <property type="term" value="P:antibiotic biosynthetic process"/>
    <property type="evidence" value="ECO:0007669"/>
    <property type="project" value="UniProtKB-ARBA"/>
</dbReference>
<name>A0A1A8ZG36_9ACTN</name>
<keyword evidence="3 6" id="KW-0808">Transferase</keyword>
<dbReference type="Proteomes" id="UP000199385">
    <property type="component" value="Chromosome I"/>
</dbReference>
<evidence type="ECO:0000256" key="1">
    <source>
        <dbReference type="ARBA" id="ARBA00006962"/>
    </source>
</evidence>
<comment type="similarity">
    <text evidence="1">Belongs to the glycosyltransferase 28 family.</text>
</comment>
<evidence type="ECO:0000259" key="5">
    <source>
        <dbReference type="Pfam" id="PF21036"/>
    </source>
</evidence>
<dbReference type="GO" id="GO:0016758">
    <property type="term" value="F:hexosyltransferase activity"/>
    <property type="evidence" value="ECO:0007669"/>
    <property type="project" value="UniProtKB-ARBA"/>
</dbReference>